<dbReference type="GO" id="GO:0004523">
    <property type="term" value="F:RNA-DNA hybrid ribonuclease activity"/>
    <property type="evidence" value="ECO:0007669"/>
    <property type="project" value="InterPro"/>
</dbReference>
<evidence type="ECO:0000259" key="1">
    <source>
        <dbReference type="Pfam" id="PF13456"/>
    </source>
</evidence>
<protein>
    <recommendedName>
        <fullName evidence="1">RNase H type-1 domain-containing protein</fullName>
    </recommendedName>
</protein>
<dbReference type="Pfam" id="PF13456">
    <property type="entry name" value="RVT_3"/>
    <property type="match status" value="1"/>
</dbReference>
<feature type="domain" description="RNase H type-1" evidence="1">
    <location>
        <begin position="7"/>
        <end position="64"/>
    </location>
</feature>
<dbReference type="InterPro" id="IPR036397">
    <property type="entry name" value="RNaseH_sf"/>
</dbReference>
<dbReference type="Proteomes" id="UP000593560">
    <property type="component" value="Unassembled WGS sequence"/>
</dbReference>
<evidence type="ECO:0000313" key="2">
    <source>
        <dbReference type="EMBL" id="MBA0811279.1"/>
    </source>
</evidence>
<dbReference type="AlphaFoldDB" id="A0A7J9HN54"/>
<sequence>MRFGKERIFKVEVRAILEGLQIAWEAGYRNLDLECDNAMVVESILAERIVVNRMTKLQLIDHILKHKWSV</sequence>
<comment type="caution">
    <text evidence="2">The sequence shown here is derived from an EMBL/GenBank/DDBJ whole genome shotgun (WGS) entry which is preliminary data.</text>
</comment>
<reference evidence="2 3" key="1">
    <citation type="journal article" date="2019" name="Genome Biol. Evol.">
        <title>Insights into the evolution of the New World diploid cottons (Gossypium, subgenus Houzingenia) based on genome sequencing.</title>
        <authorList>
            <person name="Grover C.E."/>
            <person name="Arick M.A. 2nd"/>
            <person name="Thrash A."/>
            <person name="Conover J.L."/>
            <person name="Sanders W.S."/>
            <person name="Peterson D.G."/>
            <person name="Frelichowski J.E."/>
            <person name="Scheffler J.A."/>
            <person name="Scheffler B.E."/>
            <person name="Wendel J.F."/>
        </authorList>
    </citation>
    <scope>NUCLEOTIDE SEQUENCE [LARGE SCALE GENOMIC DNA]</scope>
    <source>
        <strain evidence="2">0</strain>
        <tissue evidence="2">Leaf</tissue>
    </source>
</reference>
<name>A0A7J9HN54_9ROSI</name>
<dbReference type="GO" id="GO:0003676">
    <property type="term" value="F:nucleic acid binding"/>
    <property type="evidence" value="ECO:0007669"/>
    <property type="project" value="InterPro"/>
</dbReference>
<proteinExistence type="predicted"/>
<keyword evidence="3" id="KW-1185">Reference proteome</keyword>
<dbReference type="InterPro" id="IPR002156">
    <property type="entry name" value="RNaseH_domain"/>
</dbReference>
<evidence type="ECO:0000313" key="3">
    <source>
        <dbReference type="Proteomes" id="UP000593560"/>
    </source>
</evidence>
<dbReference type="OrthoDB" id="955670at2759"/>
<accession>A0A7J9HN54</accession>
<dbReference type="EMBL" id="JABFAD010000010">
    <property type="protein sequence ID" value="MBA0811279.1"/>
    <property type="molecule type" value="Genomic_DNA"/>
</dbReference>
<organism evidence="2 3">
    <name type="scientific">Gossypium harknessii</name>
    <dbReference type="NCBI Taxonomy" id="34285"/>
    <lineage>
        <taxon>Eukaryota</taxon>
        <taxon>Viridiplantae</taxon>
        <taxon>Streptophyta</taxon>
        <taxon>Embryophyta</taxon>
        <taxon>Tracheophyta</taxon>
        <taxon>Spermatophyta</taxon>
        <taxon>Magnoliopsida</taxon>
        <taxon>eudicotyledons</taxon>
        <taxon>Gunneridae</taxon>
        <taxon>Pentapetalae</taxon>
        <taxon>rosids</taxon>
        <taxon>malvids</taxon>
        <taxon>Malvales</taxon>
        <taxon>Malvaceae</taxon>
        <taxon>Malvoideae</taxon>
        <taxon>Gossypium</taxon>
    </lineage>
</organism>
<gene>
    <name evidence="2" type="ORF">Gohar_003200</name>
</gene>
<dbReference type="Gene3D" id="3.30.420.10">
    <property type="entry name" value="Ribonuclease H-like superfamily/Ribonuclease H"/>
    <property type="match status" value="1"/>
</dbReference>